<name>A0A7S7RR43_9BACT</name>
<dbReference type="EMBL" id="CP054493">
    <property type="protein sequence ID" value="QOY55346.1"/>
    <property type="molecule type" value="Genomic_DNA"/>
</dbReference>
<evidence type="ECO:0000313" key="1">
    <source>
        <dbReference type="EMBL" id="QOY55346.1"/>
    </source>
</evidence>
<evidence type="ECO:0000313" key="2">
    <source>
        <dbReference type="Proteomes" id="UP000593836"/>
    </source>
</evidence>
<dbReference type="AlphaFoldDB" id="A0A7S7RR43"/>
<gene>
    <name evidence="1" type="ORF">HUE87_03665</name>
</gene>
<protein>
    <submittedName>
        <fullName evidence="1">Uncharacterized protein</fullName>
    </submittedName>
</protein>
<proteinExistence type="predicted"/>
<reference evidence="1 2" key="1">
    <citation type="submission" date="2020-05" db="EMBL/GenBank/DDBJ databases">
        <title>Sulfurimonas marisnigri, sp. nov., and Sulfurimonas baltica, sp. nov., manganese oxide reducing chemolithoautotrophs of the class Epsilonproteobacteria isolated from the pelagic redoxclines of the Black and Baltic Seas and emended description of the genus Sulfurimonas.</title>
        <authorList>
            <person name="Henkel J.V."/>
            <person name="Laudan C."/>
            <person name="Werner J."/>
            <person name="Neu T."/>
            <person name="Plewe S."/>
            <person name="Sproer C."/>
            <person name="Bunk B."/>
            <person name="Schulz-Vogt H.N."/>
        </authorList>
    </citation>
    <scope>NUCLEOTIDE SEQUENCE [LARGE SCALE GENOMIC DNA]</scope>
    <source>
        <strain evidence="1 2">SoZ1</strain>
    </source>
</reference>
<accession>A0A7S7RR43</accession>
<sequence length="155" mass="17999">MKKIGIGIDYSNICKDFNTVYLDRDNTDPQTSKCMKEVLAWTKEFVSELIESFGYEIYSLNSSTSVKIDNIASKRFLFYSLEKEILLQNYIIQKEYAQYDNLAEWEIDNNDSVVIQNDEDGGGIYLFLNENSSVHKWITNKLQNFSLDEVPFSAK</sequence>
<dbReference type="KEGG" id="smas:HUE87_03665"/>
<dbReference type="RefSeq" id="WP_194367387.1">
    <property type="nucleotide sequence ID" value="NZ_CP054493.1"/>
</dbReference>
<dbReference type="Proteomes" id="UP000593836">
    <property type="component" value="Chromosome"/>
</dbReference>
<organism evidence="1 2">
    <name type="scientific">Candidatus Sulfurimonas marisnigri</name>
    <dbReference type="NCBI Taxonomy" id="2740405"/>
    <lineage>
        <taxon>Bacteria</taxon>
        <taxon>Pseudomonadati</taxon>
        <taxon>Campylobacterota</taxon>
        <taxon>Epsilonproteobacteria</taxon>
        <taxon>Campylobacterales</taxon>
        <taxon>Sulfurimonadaceae</taxon>
        <taxon>Sulfurimonas</taxon>
    </lineage>
</organism>
<keyword evidence="2" id="KW-1185">Reference proteome</keyword>